<evidence type="ECO:0000256" key="3">
    <source>
        <dbReference type="ARBA" id="ARBA00022989"/>
    </source>
</evidence>
<dbReference type="PANTHER" id="PTHR31465">
    <property type="entry name" value="PROTEIN RTA1-RELATED"/>
    <property type="match status" value="1"/>
</dbReference>
<organism evidence="6 7">
    <name type="scientific">Coleophoma cylindrospora</name>
    <dbReference type="NCBI Taxonomy" id="1849047"/>
    <lineage>
        <taxon>Eukaryota</taxon>
        <taxon>Fungi</taxon>
        <taxon>Dikarya</taxon>
        <taxon>Ascomycota</taxon>
        <taxon>Pezizomycotina</taxon>
        <taxon>Leotiomycetes</taxon>
        <taxon>Helotiales</taxon>
        <taxon>Dermateaceae</taxon>
        <taxon>Coleophoma</taxon>
    </lineage>
</organism>
<feature type="transmembrane region" description="Helical" evidence="5">
    <location>
        <begin position="306"/>
        <end position="323"/>
    </location>
</feature>
<feature type="transmembrane region" description="Helical" evidence="5">
    <location>
        <begin position="45"/>
        <end position="64"/>
    </location>
</feature>
<name>A0A3D8Q4F1_9HELO</name>
<evidence type="ECO:0000256" key="5">
    <source>
        <dbReference type="SAM" id="Phobius"/>
    </source>
</evidence>
<keyword evidence="3 5" id="KW-1133">Transmembrane helix</keyword>
<dbReference type="Proteomes" id="UP000256645">
    <property type="component" value="Unassembled WGS sequence"/>
</dbReference>
<dbReference type="GO" id="GO:0000324">
    <property type="term" value="C:fungal-type vacuole"/>
    <property type="evidence" value="ECO:0007669"/>
    <property type="project" value="TreeGrafter"/>
</dbReference>
<sequence length="379" mass="41989">MTKYPDFSNYTLATFNQTLLQDTSLCTLETCPLILDGYLLGEMTYIPSLGGNVFYAIIFALIVLIQVYQGLKYRTWGFLVGMFCGGVLEVIGYVARIIIHNNPFSSDGFIMYLCCLTIAPAFLSAAIYICLSRIIIIYTPDAARFKPQFYSYSFMASDFVSLVLQASFPTWWRSRSFQSWFSSESFPRTFADAQFVLKAAGGAIASTADTRHTEHVGVHVMVAGLAFQVISLAVFAALCADFYLSVTKLKKVPIASTINLGELKENKTSAVQDSQPVDLATYQSPNDSPLNPEFLEIRSSRSHHHLMIALFLATFFIFVRSIFRCAELSGGFAGSLANDQASFMILEGVMIILAMACLTVWHPGRIWTKSGWKSATSKA</sequence>
<proteinExistence type="predicted"/>
<keyword evidence="7" id="KW-1185">Reference proteome</keyword>
<feature type="transmembrane region" description="Helical" evidence="5">
    <location>
        <begin position="76"/>
        <end position="98"/>
    </location>
</feature>
<protein>
    <submittedName>
        <fullName evidence="6">Uncharacterized protein</fullName>
    </submittedName>
</protein>
<keyword evidence="2 5" id="KW-0812">Transmembrane</keyword>
<comment type="caution">
    <text evidence="6">The sequence shown here is derived from an EMBL/GenBank/DDBJ whole genome shotgun (WGS) entry which is preliminary data.</text>
</comment>
<dbReference type="GO" id="GO:0005886">
    <property type="term" value="C:plasma membrane"/>
    <property type="evidence" value="ECO:0007669"/>
    <property type="project" value="TreeGrafter"/>
</dbReference>
<evidence type="ECO:0000256" key="2">
    <source>
        <dbReference type="ARBA" id="ARBA00022692"/>
    </source>
</evidence>
<comment type="subcellular location">
    <subcellularLocation>
        <location evidence="1">Membrane</location>
        <topology evidence="1">Multi-pass membrane protein</topology>
    </subcellularLocation>
</comment>
<dbReference type="PANTHER" id="PTHR31465:SF9">
    <property type="entry name" value="SPHINGOID LONG-CHAIN BASE TRANSPORTER RSB1"/>
    <property type="match status" value="1"/>
</dbReference>
<dbReference type="EMBL" id="PDLM01000032">
    <property type="protein sequence ID" value="RDW56716.1"/>
    <property type="molecule type" value="Genomic_DNA"/>
</dbReference>
<keyword evidence="4 5" id="KW-0472">Membrane</keyword>
<dbReference type="Pfam" id="PF04479">
    <property type="entry name" value="RTA1"/>
    <property type="match status" value="2"/>
</dbReference>
<feature type="transmembrane region" description="Helical" evidence="5">
    <location>
        <begin position="110"/>
        <end position="131"/>
    </location>
</feature>
<accession>A0A3D8Q4F1</accession>
<evidence type="ECO:0000313" key="6">
    <source>
        <dbReference type="EMBL" id="RDW56716.1"/>
    </source>
</evidence>
<dbReference type="STRING" id="1849047.A0A3D8Q4F1"/>
<feature type="transmembrane region" description="Helical" evidence="5">
    <location>
        <begin position="343"/>
        <end position="361"/>
    </location>
</feature>
<dbReference type="InterPro" id="IPR007568">
    <property type="entry name" value="RTA1"/>
</dbReference>
<dbReference type="AlphaFoldDB" id="A0A3D8Q4F1"/>
<evidence type="ECO:0000256" key="4">
    <source>
        <dbReference type="ARBA" id="ARBA00023136"/>
    </source>
</evidence>
<feature type="transmembrane region" description="Helical" evidence="5">
    <location>
        <begin position="152"/>
        <end position="172"/>
    </location>
</feature>
<evidence type="ECO:0000313" key="7">
    <source>
        <dbReference type="Proteomes" id="UP000256645"/>
    </source>
</evidence>
<gene>
    <name evidence="6" type="ORF">BP6252_14009</name>
</gene>
<reference evidence="6 7" key="1">
    <citation type="journal article" date="2018" name="IMA Fungus">
        <title>IMA Genome-F 9: Draft genome sequence of Annulohypoxylon stygium, Aspergillus mulundensis, Berkeleyomyces basicola (syn. Thielaviopsis basicola), Ceratocystis smalleyi, two Cercospora beticola strains, Coleophoma cylindrospora, Fusarium fracticaudum, Phialophora cf. hyalina, and Morchella septimelata.</title>
        <authorList>
            <person name="Wingfield B.D."/>
            <person name="Bills G.F."/>
            <person name="Dong Y."/>
            <person name="Huang W."/>
            <person name="Nel W.J."/>
            <person name="Swalarsk-Parry B.S."/>
            <person name="Vaghefi N."/>
            <person name="Wilken P.M."/>
            <person name="An Z."/>
            <person name="de Beer Z.W."/>
            <person name="De Vos L."/>
            <person name="Chen L."/>
            <person name="Duong T.A."/>
            <person name="Gao Y."/>
            <person name="Hammerbacher A."/>
            <person name="Kikkert J.R."/>
            <person name="Li Y."/>
            <person name="Li H."/>
            <person name="Li K."/>
            <person name="Li Q."/>
            <person name="Liu X."/>
            <person name="Ma X."/>
            <person name="Naidoo K."/>
            <person name="Pethybridge S.J."/>
            <person name="Sun J."/>
            <person name="Steenkamp E.T."/>
            <person name="van der Nest M.A."/>
            <person name="van Wyk S."/>
            <person name="Wingfield M.J."/>
            <person name="Xiong C."/>
            <person name="Yue Q."/>
            <person name="Zhang X."/>
        </authorList>
    </citation>
    <scope>NUCLEOTIDE SEQUENCE [LARGE SCALE GENOMIC DNA]</scope>
    <source>
        <strain evidence="6 7">BP6252</strain>
    </source>
</reference>
<dbReference type="OrthoDB" id="4521223at2759"/>
<feature type="transmembrane region" description="Helical" evidence="5">
    <location>
        <begin position="220"/>
        <end position="244"/>
    </location>
</feature>
<evidence type="ECO:0000256" key="1">
    <source>
        <dbReference type="ARBA" id="ARBA00004141"/>
    </source>
</evidence>